<dbReference type="InterPro" id="IPR036734">
    <property type="entry name" value="Neur_chan_lig-bd_sf"/>
</dbReference>
<evidence type="ECO:0000313" key="19">
    <source>
        <dbReference type="Proteomes" id="UP000242188"/>
    </source>
</evidence>
<keyword evidence="4 14" id="KW-1133">Transmembrane helix</keyword>
<dbReference type="STRING" id="6573.A0A210QDM2"/>
<dbReference type="InterPro" id="IPR038050">
    <property type="entry name" value="Neuro_actylchol_rec"/>
</dbReference>
<evidence type="ECO:0000256" key="3">
    <source>
        <dbReference type="ARBA" id="ARBA00022692"/>
    </source>
</evidence>
<dbReference type="InterPro" id="IPR006202">
    <property type="entry name" value="Neur_chan_lig-bd"/>
</dbReference>
<evidence type="ECO:0000256" key="5">
    <source>
        <dbReference type="ARBA" id="ARBA00023018"/>
    </source>
</evidence>
<feature type="transmembrane region" description="Helical" evidence="14">
    <location>
        <begin position="295"/>
        <end position="321"/>
    </location>
</feature>
<keyword evidence="5" id="KW-0770">Synapse</keyword>
<keyword evidence="3 14" id="KW-0812">Transmembrane</keyword>
<dbReference type="FunFam" id="2.70.170.10:FF:000028">
    <property type="entry name" value="AcetylCholine Receptor"/>
    <property type="match status" value="1"/>
</dbReference>
<dbReference type="GO" id="GO:0045211">
    <property type="term" value="C:postsynaptic membrane"/>
    <property type="evidence" value="ECO:0007669"/>
    <property type="project" value="InterPro"/>
</dbReference>
<dbReference type="InterPro" id="IPR002394">
    <property type="entry name" value="Nicotinic_acetylcholine_rcpt"/>
</dbReference>
<keyword evidence="9 18" id="KW-0675">Receptor</keyword>
<gene>
    <name evidence="18" type="ORF">KP79_PYT07096</name>
</gene>
<sequence length="412" mass="47130">MSRLLSLRTLVIAVVCVLCKGAELLKEAMLHTVLFENYNPRVRPVSDSKIALSVEVAMYLLRITDLSEKNQVLTSSIWMDIRWYDELLKWNESDYGGVSSLLADKDKIWTPDLLVQNEIGNKRGIGETTLNDPIVMSDGHVTWWPGKEIKTTCKVDSTKYPFDSQFCEIEISKWYSNDNVLNITYTYPSVDLVHYEQSEEWEILSAIVRKHRHFEASQNFSRIKYGMTLQRRPLFYVLNIMVPLIILSLLNQLCFILPIESGEKIGMCMSIFLTFVVFLTLISDTLPQSSIHIPIFGMYLVFQLVISGLIIGLEVLVLFTYHKPQKEIKDRNTQVCNCDNDRISQVNSDDQTVNKVVRINTLTHNEFSLTKAPPEPELNGSHKAAKLNRILGYMVLGVNTFTLALLFIVLHS</sequence>
<evidence type="ECO:0000256" key="11">
    <source>
        <dbReference type="ARBA" id="ARBA00023286"/>
    </source>
</evidence>
<dbReference type="OrthoDB" id="6055819at2759"/>
<evidence type="ECO:0000256" key="9">
    <source>
        <dbReference type="ARBA" id="ARBA00023170"/>
    </source>
</evidence>
<feature type="transmembrane region" description="Helical" evidence="14">
    <location>
        <begin position="234"/>
        <end position="258"/>
    </location>
</feature>
<evidence type="ECO:0000256" key="4">
    <source>
        <dbReference type="ARBA" id="ARBA00022989"/>
    </source>
</evidence>
<evidence type="ECO:0000313" key="18">
    <source>
        <dbReference type="EMBL" id="OWF46853.1"/>
    </source>
</evidence>
<evidence type="ECO:0000256" key="7">
    <source>
        <dbReference type="ARBA" id="ARBA00023136"/>
    </source>
</evidence>
<evidence type="ECO:0000256" key="12">
    <source>
        <dbReference type="ARBA" id="ARBA00023303"/>
    </source>
</evidence>
<evidence type="ECO:0000256" key="10">
    <source>
        <dbReference type="ARBA" id="ARBA00023180"/>
    </source>
</evidence>
<evidence type="ECO:0000256" key="2">
    <source>
        <dbReference type="ARBA" id="ARBA00022475"/>
    </source>
</evidence>
<feature type="transmembrane region" description="Helical" evidence="14">
    <location>
        <begin position="265"/>
        <end position="283"/>
    </location>
</feature>
<evidence type="ECO:0000256" key="8">
    <source>
        <dbReference type="ARBA" id="ARBA00023157"/>
    </source>
</evidence>
<dbReference type="CDD" id="cd19051">
    <property type="entry name" value="LGIC_TM_cation"/>
    <property type="match status" value="1"/>
</dbReference>
<dbReference type="SUPFAM" id="SSF63712">
    <property type="entry name" value="Nicotinic receptor ligand binding domain-like"/>
    <property type="match status" value="1"/>
</dbReference>
<feature type="domain" description="Neurotransmitter-gated ion-channel ligand-binding" evidence="16">
    <location>
        <begin position="30"/>
        <end position="233"/>
    </location>
</feature>
<keyword evidence="10" id="KW-0325">Glycoprotein</keyword>
<dbReference type="Pfam" id="PF02932">
    <property type="entry name" value="Neur_chan_memb"/>
    <property type="match status" value="1"/>
</dbReference>
<keyword evidence="2" id="KW-1003">Cell membrane</keyword>
<comment type="subcellular location">
    <subcellularLocation>
        <location evidence="13">Synaptic cell membrane</location>
        <topology evidence="13">Multi-pass membrane protein</topology>
    </subcellularLocation>
</comment>
<dbReference type="Proteomes" id="UP000242188">
    <property type="component" value="Unassembled WGS sequence"/>
</dbReference>
<evidence type="ECO:0000256" key="1">
    <source>
        <dbReference type="ARBA" id="ARBA00022448"/>
    </source>
</evidence>
<dbReference type="EMBL" id="NEDP02004067">
    <property type="protein sequence ID" value="OWF46853.1"/>
    <property type="molecule type" value="Genomic_DNA"/>
</dbReference>
<keyword evidence="1" id="KW-0813">Transport</keyword>
<reference evidence="18 19" key="1">
    <citation type="journal article" date="2017" name="Nat. Ecol. Evol.">
        <title>Scallop genome provides insights into evolution of bilaterian karyotype and development.</title>
        <authorList>
            <person name="Wang S."/>
            <person name="Zhang J."/>
            <person name="Jiao W."/>
            <person name="Li J."/>
            <person name="Xun X."/>
            <person name="Sun Y."/>
            <person name="Guo X."/>
            <person name="Huan P."/>
            <person name="Dong B."/>
            <person name="Zhang L."/>
            <person name="Hu X."/>
            <person name="Sun X."/>
            <person name="Wang J."/>
            <person name="Zhao C."/>
            <person name="Wang Y."/>
            <person name="Wang D."/>
            <person name="Huang X."/>
            <person name="Wang R."/>
            <person name="Lv J."/>
            <person name="Li Y."/>
            <person name="Zhang Z."/>
            <person name="Liu B."/>
            <person name="Lu W."/>
            <person name="Hui Y."/>
            <person name="Liang J."/>
            <person name="Zhou Z."/>
            <person name="Hou R."/>
            <person name="Li X."/>
            <person name="Liu Y."/>
            <person name="Li H."/>
            <person name="Ning X."/>
            <person name="Lin Y."/>
            <person name="Zhao L."/>
            <person name="Xing Q."/>
            <person name="Dou J."/>
            <person name="Li Y."/>
            <person name="Mao J."/>
            <person name="Guo H."/>
            <person name="Dou H."/>
            <person name="Li T."/>
            <person name="Mu C."/>
            <person name="Jiang W."/>
            <person name="Fu Q."/>
            <person name="Fu X."/>
            <person name="Miao Y."/>
            <person name="Liu J."/>
            <person name="Yu Q."/>
            <person name="Li R."/>
            <person name="Liao H."/>
            <person name="Li X."/>
            <person name="Kong Y."/>
            <person name="Jiang Z."/>
            <person name="Chourrout D."/>
            <person name="Li R."/>
            <person name="Bao Z."/>
        </authorList>
    </citation>
    <scope>NUCLEOTIDE SEQUENCE [LARGE SCALE GENOMIC DNA]</scope>
    <source>
        <strain evidence="18 19">PY_sf001</strain>
    </source>
</reference>
<keyword evidence="11" id="KW-1071">Ligand-gated ion channel</keyword>
<dbReference type="Pfam" id="PF02931">
    <property type="entry name" value="Neur_chan_LBD"/>
    <property type="match status" value="1"/>
</dbReference>
<evidence type="ECO:0000259" key="17">
    <source>
        <dbReference type="Pfam" id="PF02932"/>
    </source>
</evidence>
<evidence type="ECO:0000256" key="6">
    <source>
        <dbReference type="ARBA" id="ARBA00023065"/>
    </source>
</evidence>
<dbReference type="SUPFAM" id="SSF90112">
    <property type="entry name" value="Neurotransmitter-gated ion-channel transmembrane pore"/>
    <property type="match status" value="1"/>
</dbReference>
<dbReference type="GO" id="GO:0022848">
    <property type="term" value="F:acetylcholine-gated monoatomic cation-selective channel activity"/>
    <property type="evidence" value="ECO:0007669"/>
    <property type="project" value="InterPro"/>
</dbReference>
<accession>A0A210QDM2</accession>
<evidence type="ECO:0000259" key="16">
    <source>
        <dbReference type="Pfam" id="PF02931"/>
    </source>
</evidence>
<keyword evidence="6" id="KW-0406">Ion transport</keyword>
<dbReference type="PRINTS" id="PR00252">
    <property type="entry name" value="NRIONCHANNEL"/>
</dbReference>
<keyword evidence="15" id="KW-0732">Signal</keyword>
<name>A0A210QDM2_MIZYE</name>
<dbReference type="GO" id="GO:0004888">
    <property type="term" value="F:transmembrane signaling receptor activity"/>
    <property type="evidence" value="ECO:0007669"/>
    <property type="project" value="InterPro"/>
</dbReference>
<dbReference type="Gene3D" id="1.20.58.390">
    <property type="entry name" value="Neurotransmitter-gated ion-channel transmembrane domain"/>
    <property type="match status" value="1"/>
</dbReference>
<comment type="caution">
    <text evidence="18">The sequence shown here is derived from an EMBL/GenBank/DDBJ whole genome shotgun (WGS) entry which is preliminary data.</text>
</comment>
<keyword evidence="7 14" id="KW-0472">Membrane</keyword>
<dbReference type="PRINTS" id="PR00254">
    <property type="entry name" value="NICOTINICR"/>
</dbReference>
<protein>
    <submittedName>
        <fullName evidence="18">Neuronal acetylcholine receptor subunit alpha-3</fullName>
    </submittedName>
</protein>
<feature type="transmembrane region" description="Helical" evidence="14">
    <location>
        <begin position="390"/>
        <end position="410"/>
    </location>
</feature>
<dbReference type="InterPro" id="IPR006029">
    <property type="entry name" value="Neurotrans-gated_channel_TM"/>
</dbReference>
<keyword evidence="19" id="KW-1185">Reference proteome</keyword>
<organism evidence="18 19">
    <name type="scientific">Mizuhopecten yessoensis</name>
    <name type="common">Japanese scallop</name>
    <name type="synonym">Patinopecten yessoensis</name>
    <dbReference type="NCBI Taxonomy" id="6573"/>
    <lineage>
        <taxon>Eukaryota</taxon>
        <taxon>Metazoa</taxon>
        <taxon>Spiralia</taxon>
        <taxon>Lophotrochozoa</taxon>
        <taxon>Mollusca</taxon>
        <taxon>Bivalvia</taxon>
        <taxon>Autobranchia</taxon>
        <taxon>Pteriomorphia</taxon>
        <taxon>Pectinida</taxon>
        <taxon>Pectinoidea</taxon>
        <taxon>Pectinidae</taxon>
        <taxon>Mizuhopecten</taxon>
    </lineage>
</organism>
<proteinExistence type="predicted"/>
<feature type="signal peptide" evidence="15">
    <location>
        <begin position="1"/>
        <end position="21"/>
    </location>
</feature>
<dbReference type="Gene3D" id="2.70.170.10">
    <property type="entry name" value="Neurotransmitter-gated ion-channel ligand-binding domain"/>
    <property type="match status" value="1"/>
</dbReference>
<keyword evidence="8" id="KW-1015">Disulfide bond</keyword>
<feature type="domain" description="Neurotransmitter-gated ion-channel transmembrane" evidence="17">
    <location>
        <begin position="241"/>
        <end position="357"/>
    </location>
</feature>
<feature type="chain" id="PRO_5012623053" evidence="15">
    <location>
        <begin position="22"/>
        <end position="412"/>
    </location>
</feature>
<keyword evidence="12" id="KW-0407">Ion channel</keyword>
<dbReference type="InterPro" id="IPR036719">
    <property type="entry name" value="Neuro-gated_channel_TM_sf"/>
</dbReference>
<evidence type="ECO:0000256" key="15">
    <source>
        <dbReference type="SAM" id="SignalP"/>
    </source>
</evidence>
<dbReference type="CDD" id="cd18989">
    <property type="entry name" value="LGIC_ECD_cation"/>
    <property type="match status" value="1"/>
</dbReference>
<dbReference type="PANTHER" id="PTHR18945">
    <property type="entry name" value="NEUROTRANSMITTER GATED ION CHANNEL"/>
    <property type="match status" value="1"/>
</dbReference>
<evidence type="ECO:0000256" key="13">
    <source>
        <dbReference type="ARBA" id="ARBA00034099"/>
    </source>
</evidence>
<dbReference type="AlphaFoldDB" id="A0A210QDM2"/>
<evidence type="ECO:0000256" key="14">
    <source>
        <dbReference type="SAM" id="Phobius"/>
    </source>
</evidence>
<dbReference type="InterPro" id="IPR006201">
    <property type="entry name" value="Neur_channel"/>
</dbReference>